<organism evidence="1 2">
    <name type="scientific">Mycena maculata</name>
    <dbReference type="NCBI Taxonomy" id="230809"/>
    <lineage>
        <taxon>Eukaryota</taxon>
        <taxon>Fungi</taxon>
        <taxon>Dikarya</taxon>
        <taxon>Basidiomycota</taxon>
        <taxon>Agaricomycotina</taxon>
        <taxon>Agaricomycetes</taxon>
        <taxon>Agaricomycetidae</taxon>
        <taxon>Agaricales</taxon>
        <taxon>Marasmiineae</taxon>
        <taxon>Mycenaceae</taxon>
        <taxon>Mycena</taxon>
    </lineage>
</organism>
<accession>A0AAD7JGC3</accession>
<dbReference type="Proteomes" id="UP001215280">
    <property type="component" value="Unassembled WGS sequence"/>
</dbReference>
<evidence type="ECO:0000313" key="1">
    <source>
        <dbReference type="EMBL" id="KAJ7764176.1"/>
    </source>
</evidence>
<sequence>MASVSHTPVKCHEPTVVALARSVDICLPQRVDTCRQPSATSVYLSLPGYTDPLVYGSLFIQPDYVYLSLPRSQGRHRHNFAYWGQIGATSHLEACDIRAEILDRQLQFALEVEVVGLGSLFWFKSITWWNALGKSNFSVGVMFIFRPNNLKLTESVSQPKTEFEKPNRIQMFNDAIMLSNT</sequence>
<name>A0AAD7JGC3_9AGAR</name>
<reference evidence="1" key="1">
    <citation type="submission" date="2023-03" db="EMBL/GenBank/DDBJ databases">
        <title>Massive genome expansion in bonnet fungi (Mycena s.s.) driven by repeated elements and novel gene families across ecological guilds.</title>
        <authorList>
            <consortium name="Lawrence Berkeley National Laboratory"/>
            <person name="Harder C.B."/>
            <person name="Miyauchi S."/>
            <person name="Viragh M."/>
            <person name="Kuo A."/>
            <person name="Thoen E."/>
            <person name="Andreopoulos B."/>
            <person name="Lu D."/>
            <person name="Skrede I."/>
            <person name="Drula E."/>
            <person name="Henrissat B."/>
            <person name="Morin E."/>
            <person name="Kohler A."/>
            <person name="Barry K."/>
            <person name="LaButti K."/>
            <person name="Morin E."/>
            <person name="Salamov A."/>
            <person name="Lipzen A."/>
            <person name="Mereny Z."/>
            <person name="Hegedus B."/>
            <person name="Baldrian P."/>
            <person name="Stursova M."/>
            <person name="Weitz H."/>
            <person name="Taylor A."/>
            <person name="Grigoriev I.V."/>
            <person name="Nagy L.G."/>
            <person name="Martin F."/>
            <person name="Kauserud H."/>
        </authorList>
    </citation>
    <scope>NUCLEOTIDE SEQUENCE</scope>
    <source>
        <strain evidence="1">CBHHK188m</strain>
    </source>
</reference>
<evidence type="ECO:0000313" key="2">
    <source>
        <dbReference type="Proteomes" id="UP001215280"/>
    </source>
</evidence>
<dbReference type="AlphaFoldDB" id="A0AAD7JGC3"/>
<gene>
    <name evidence="1" type="ORF">DFH07DRAFT_770581</name>
</gene>
<keyword evidence="2" id="KW-1185">Reference proteome</keyword>
<comment type="caution">
    <text evidence="1">The sequence shown here is derived from an EMBL/GenBank/DDBJ whole genome shotgun (WGS) entry which is preliminary data.</text>
</comment>
<protein>
    <submittedName>
        <fullName evidence="1">Uncharacterized protein</fullName>
    </submittedName>
</protein>
<proteinExistence type="predicted"/>
<dbReference type="EMBL" id="JARJLG010000038">
    <property type="protein sequence ID" value="KAJ7764176.1"/>
    <property type="molecule type" value="Genomic_DNA"/>
</dbReference>